<dbReference type="RefSeq" id="WP_172272292.1">
    <property type="nucleotide sequence ID" value="NZ_CASGMU010000001.1"/>
</dbReference>
<dbReference type="Gene3D" id="3.40.50.1110">
    <property type="entry name" value="SGNH hydrolase"/>
    <property type="match status" value="1"/>
</dbReference>
<organism evidence="1 2">
    <name type="scientific">Xylanibacter muris</name>
    <dbReference type="NCBI Taxonomy" id="2736290"/>
    <lineage>
        <taxon>Bacteria</taxon>
        <taxon>Pseudomonadati</taxon>
        <taxon>Bacteroidota</taxon>
        <taxon>Bacteroidia</taxon>
        <taxon>Bacteroidales</taxon>
        <taxon>Prevotellaceae</taxon>
        <taxon>Xylanibacter</taxon>
    </lineage>
</organism>
<accession>A0ABX2AIQ7</accession>
<evidence type="ECO:0008006" key="3">
    <source>
        <dbReference type="Google" id="ProtNLM"/>
    </source>
</evidence>
<dbReference type="EMBL" id="JABKKF010000001">
    <property type="protein sequence ID" value="NPD90876.1"/>
    <property type="molecule type" value="Genomic_DNA"/>
</dbReference>
<dbReference type="Proteomes" id="UP000714420">
    <property type="component" value="Unassembled WGS sequence"/>
</dbReference>
<name>A0ABX2AIQ7_9BACT</name>
<keyword evidence="2" id="KW-1185">Reference proteome</keyword>
<dbReference type="InterPro" id="IPR036514">
    <property type="entry name" value="SGNH_hydro_sf"/>
</dbReference>
<proteinExistence type="predicted"/>
<sequence>MKTFLIKILAALLTIIACDVCFGFTFDYLREKAKGGETGRTNYICDNTNEDVLIMGSSRAVHHYDPNIITDSLGMNCYNCGYDGNGIILNYGLYKMLSKRYNPKVIVYEITSAFDLLKGDNKRFLKIMRPFYNRTGIDSIFFNVDETEKFKNISHMYRYNTSFTQVLRDSFVPKGKNDKGYKPSDKRMEYEPVVNEDYDAVYEYDDLKLSYLKRFIIDCRRNGTKLIFVLSPSYKKTIDREFMSLYDICKEYGIPFFNHYCDYNFVNNKDYFYDSVHMNRIGATKYTELIVSELKEVL</sequence>
<dbReference type="SUPFAM" id="SSF52266">
    <property type="entry name" value="SGNH hydrolase"/>
    <property type="match status" value="1"/>
</dbReference>
<evidence type="ECO:0000313" key="1">
    <source>
        <dbReference type="EMBL" id="NPD90876.1"/>
    </source>
</evidence>
<gene>
    <name evidence="1" type="ORF">HPS56_00620</name>
</gene>
<dbReference type="PROSITE" id="PS51257">
    <property type="entry name" value="PROKAR_LIPOPROTEIN"/>
    <property type="match status" value="1"/>
</dbReference>
<protein>
    <recommendedName>
        <fullName evidence="3">SGNH/GDSL hydrolase family protein</fullName>
    </recommendedName>
</protein>
<evidence type="ECO:0000313" key="2">
    <source>
        <dbReference type="Proteomes" id="UP000714420"/>
    </source>
</evidence>
<reference evidence="1 2" key="1">
    <citation type="submission" date="2020-05" db="EMBL/GenBank/DDBJ databases">
        <title>Distinct polysaccharide utilization as determinants for interspecies competition between intestinal Prevotella spp.</title>
        <authorList>
            <person name="Galvez E.J.C."/>
            <person name="Iljazovic A."/>
            <person name="Strowig T."/>
        </authorList>
    </citation>
    <scope>NUCLEOTIDE SEQUENCE [LARGE SCALE GENOMIC DNA]</scope>
    <source>
        <strain evidence="1 2">PMUR</strain>
    </source>
</reference>
<comment type="caution">
    <text evidence="1">The sequence shown here is derived from an EMBL/GenBank/DDBJ whole genome shotgun (WGS) entry which is preliminary data.</text>
</comment>